<dbReference type="Pfam" id="PF06108">
    <property type="entry name" value="DUF952"/>
    <property type="match status" value="1"/>
</dbReference>
<accession>A0ABR8FVG5</accession>
<dbReference type="RefSeq" id="WP_190967108.1">
    <property type="nucleotide sequence ID" value="NZ_JACJTB010000006.1"/>
</dbReference>
<dbReference type="EMBL" id="JACJTB010000006">
    <property type="protein sequence ID" value="MBD2594208.1"/>
    <property type="molecule type" value="Genomic_DNA"/>
</dbReference>
<dbReference type="InterPro" id="IPR009297">
    <property type="entry name" value="DUF952"/>
</dbReference>
<gene>
    <name evidence="1" type="ORF">H6G74_07675</name>
</gene>
<proteinExistence type="predicted"/>
<keyword evidence="2" id="KW-1185">Reference proteome</keyword>
<name>A0ABR8FVG5_9NOSO</name>
<dbReference type="InterPro" id="IPR041492">
    <property type="entry name" value="HAD_2"/>
</dbReference>
<sequence>MNLVIFDIDGTLTNTNQIDETCFVNTFTSEFGFVNINSNWAEYKNITDSGITQQIFQEKLQRPPSELEIKRFKLAFVAKLEQEISTQKYLFSSIPGAEKVLAELQTSVTWRVAIATGGWYDSAILKLQAADLAIHNIPLASSDDGISREDIINAAILKAKNIYKVEDFTKIVFVGDGIWDIKAARNLNISFIGIANHQAPEKLLDAGAKTVLQDFDNCDFTKLLDTAEVPKSNIPFLLHITQRQQWEQAKDNDIYIAESLAKEGFIHCSKVAQIIPVANRFFYNQKELVILLIDSQKVKAEIRYEAAETGEIFPHIYGSLNIDAVTQVIDFASGVDGYFDLPQQLQDLISEIV</sequence>
<reference evidence="1 2" key="1">
    <citation type="journal article" date="2020" name="ISME J.">
        <title>Comparative genomics reveals insights into cyanobacterial evolution and habitat adaptation.</title>
        <authorList>
            <person name="Chen M.Y."/>
            <person name="Teng W.K."/>
            <person name="Zhao L."/>
            <person name="Hu C.X."/>
            <person name="Zhou Y.K."/>
            <person name="Han B.P."/>
            <person name="Song L.R."/>
            <person name="Shu W.S."/>
        </authorList>
    </citation>
    <scope>NUCLEOTIDE SEQUENCE [LARGE SCALE GENOMIC DNA]</scope>
    <source>
        <strain evidence="1 2">FACHB-130</strain>
    </source>
</reference>
<dbReference type="Proteomes" id="UP000603457">
    <property type="component" value="Unassembled WGS sequence"/>
</dbReference>
<dbReference type="SFLD" id="SFLDS00003">
    <property type="entry name" value="Haloacid_Dehalogenase"/>
    <property type="match status" value="1"/>
</dbReference>
<dbReference type="Gene3D" id="1.10.150.240">
    <property type="entry name" value="Putative phosphatase, domain 2"/>
    <property type="match status" value="1"/>
</dbReference>
<dbReference type="Pfam" id="PF13419">
    <property type="entry name" value="HAD_2"/>
    <property type="match status" value="1"/>
</dbReference>
<dbReference type="SUPFAM" id="SSF56399">
    <property type="entry name" value="ADP-ribosylation"/>
    <property type="match status" value="1"/>
</dbReference>
<dbReference type="PANTHER" id="PTHR34129:SF1">
    <property type="entry name" value="DUF952 DOMAIN-CONTAINING PROTEIN"/>
    <property type="match status" value="1"/>
</dbReference>
<evidence type="ECO:0000313" key="2">
    <source>
        <dbReference type="Proteomes" id="UP000603457"/>
    </source>
</evidence>
<organism evidence="1 2">
    <name type="scientific">Nostoc spongiaeforme FACHB-130</name>
    <dbReference type="NCBI Taxonomy" id="1357510"/>
    <lineage>
        <taxon>Bacteria</taxon>
        <taxon>Bacillati</taxon>
        <taxon>Cyanobacteriota</taxon>
        <taxon>Cyanophyceae</taxon>
        <taxon>Nostocales</taxon>
        <taxon>Nostocaceae</taxon>
        <taxon>Nostoc</taxon>
    </lineage>
</organism>
<evidence type="ECO:0000313" key="1">
    <source>
        <dbReference type="EMBL" id="MBD2594208.1"/>
    </source>
</evidence>
<dbReference type="InterPro" id="IPR023214">
    <property type="entry name" value="HAD_sf"/>
</dbReference>
<protein>
    <submittedName>
        <fullName evidence="1">DUF952 domain-containing protein</fullName>
    </submittedName>
</protein>
<dbReference type="Gene3D" id="3.20.170.20">
    <property type="entry name" value="Protein of unknown function DUF952"/>
    <property type="match status" value="1"/>
</dbReference>
<dbReference type="InterPro" id="IPR023198">
    <property type="entry name" value="PGP-like_dom2"/>
</dbReference>
<dbReference type="InterPro" id="IPR036412">
    <property type="entry name" value="HAD-like_sf"/>
</dbReference>
<dbReference type="Gene3D" id="3.40.50.1000">
    <property type="entry name" value="HAD superfamily/HAD-like"/>
    <property type="match status" value="1"/>
</dbReference>
<dbReference type="PANTHER" id="PTHR34129">
    <property type="entry name" value="BLR1139 PROTEIN"/>
    <property type="match status" value="1"/>
</dbReference>
<dbReference type="SFLD" id="SFLDG01129">
    <property type="entry name" value="C1.5:_HAD__Beta-PGM__Phosphata"/>
    <property type="match status" value="1"/>
</dbReference>
<comment type="caution">
    <text evidence="1">The sequence shown here is derived from an EMBL/GenBank/DDBJ whole genome shotgun (WGS) entry which is preliminary data.</text>
</comment>
<dbReference type="SUPFAM" id="SSF56784">
    <property type="entry name" value="HAD-like"/>
    <property type="match status" value="1"/>
</dbReference>